<dbReference type="Pfam" id="PF03704">
    <property type="entry name" value="BTAD"/>
    <property type="match status" value="1"/>
</dbReference>
<dbReference type="InterPro" id="IPR036388">
    <property type="entry name" value="WH-like_DNA-bd_sf"/>
</dbReference>
<dbReference type="GO" id="GO:0006355">
    <property type="term" value="P:regulation of DNA-templated transcription"/>
    <property type="evidence" value="ECO:0007669"/>
    <property type="project" value="InterPro"/>
</dbReference>
<evidence type="ECO:0000313" key="4">
    <source>
        <dbReference type="Proteomes" id="UP000515860"/>
    </source>
</evidence>
<feature type="domain" description="Bacterial transcriptional activator" evidence="2">
    <location>
        <begin position="104"/>
        <end position="246"/>
    </location>
</feature>
<dbReference type="GO" id="GO:0003677">
    <property type="term" value="F:DNA binding"/>
    <property type="evidence" value="ECO:0007669"/>
    <property type="project" value="InterPro"/>
</dbReference>
<dbReference type="AlphaFoldDB" id="A0A7G9GAW8"/>
<protein>
    <recommendedName>
        <fullName evidence="2">Bacterial transcriptional activator domain-containing protein</fullName>
    </recommendedName>
</protein>
<gene>
    <name evidence="3" type="ORF">H9Q79_13675</name>
</gene>
<accession>A0A7G9GAW8</accession>
<dbReference type="InterPro" id="IPR011990">
    <property type="entry name" value="TPR-like_helical_dom_sf"/>
</dbReference>
<dbReference type="InterPro" id="IPR016032">
    <property type="entry name" value="Sig_transdc_resp-reg_C-effctor"/>
</dbReference>
<dbReference type="InterPro" id="IPR005158">
    <property type="entry name" value="BTAD"/>
</dbReference>
<evidence type="ECO:0000313" key="3">
    <source>
        <dbReference type="EMBL" id="QNM07950.1"/>
    </source>
</evidence>
<feature type="coiled-coil region" evidence="1">
    <location>
        <begin position="235"/>
        <end position="269"/>
    </location>
</feature>
<sequence length="395" mass="46009">MIYAQFFAQFQMAEENVPLSQDQIRSDMVTKLLSYMIYHRGKNTSVQELAEVLWPDDRSDNPAGALKNLMYRLRNILKKTWGDRNFVITGKGSYQWNPELPVGVDAEEFEKLCTEAREESDPEQKILKEKKAVALYKGRFLPEFSDEYWIMSLSVYYHSLFLSVVKELATLLEAENQFEEMERICRKAIEMDSLDEELHCCLLRAYIGGNKQSLAAEHYRETVELLYDNLGVRPSEDLQEIYDEMMKQLHDQEADLNVIQEELREAKEKRGAFYCEYGVFKKTYELEVRRAGRIGMSIYLSIITLHTEAKLEKGSVEYLSVMSGGMDQMQAVLLNSLRSGDVVTRYSTSQFLVMLPGCQYENARMVLDRINYNFYSIKKHAKVRIQYSLDELNLD</sequence>
<keyword evidence="1" id="KW-0175">Coiled coil</keyword>
<proteinExistence type="predicted"/>
<dbReference type="Gene3D" id="1.25.40.10">
    <property type="entry name" value="Tetratricopeptide repeat domain"/>
    <property type="match status" value="1"/>
</dbReference>
<dbReference type="SMART" id="SM01043">
    <property type="entry name" value="BTAD"/>
    <property type="match status" value="1"/>
</dbReference>
<dbReference type="InterPro" id="IPR029787">
    <property type="entry name" value="Nucleotide_cyclase"/>
</dbReference>
<dbReference type="Proteomes" id="UP000515860">
    <property type="component" value="Chromosome"/>
</dbReference>
<dbReference type="Gene3D" id="1.10.10.10">
    <property type="entry name" value="Winged helix-like DNA-binding domain superfamily/Winged helix DNA-binding domain"/>
    <property type="match status" value="1"/>
</dbReference>
<dbReference type="EMBL" id="CP060635">
    <property type="protein sequence ID" value="QNM07950.1"/>
    <property type="molecule type" value="Genomic_DNA"/>
</dbReference>
<reference evidence="3 4" key="1">
    <citation type="submission" date="2020-08" db="EMBL/GenBank/DDBJ databases">
        <authorList>
            <person name="Liu C."/>
            <person name="Sun Q."/>
        </authorList>
    </citation>
    <scope>NUCLEOTIDE SEQUENCE [LARGE SCALE GENOMIC DNA]</scope>
    <source>
        <strain evidence="3 4">NSJ-29</strain>
    </source>
</reference>
<dbReference type="PANTHER" id="PTHR35807">
    <property type="entry name" value="TRANSCRIPTIONAL REGULATOR REDD-RELATED"/>
    <property type="match status" value="1"/>
</dbReference>
<dbReference type="SUPFAM" id="SSF48452">
    <property type="entry name" value="TPR-like"/>
    <property type="match status" value="1"/>
</dbReference>
<name>A0A7G9GAW8_9FIRM</name>
<evidence type="ECO:0000259" key="2">
    <source>
        <dbReference type="SMART" id="SM01043"/>
    </source>
</evidence>
<dbReference type="SUPFAM" id="SSF46894">
    <property type="entry name" value="C-terminal effector domain of the bipartite response regulators"/>
    <property type="match status" value="1"/>
</dbReference>
<dbReference type="InterPro" id="IPR051677">
    <property type="entry name" value="AfsR-DnrI-RedD_regulator"/>
</dbReference>
<dbReference type="RefSeq" id="WP_249328528.1">
    <property type="nucleotide sequence ID" value="NZ_CP060635.1"/>
</dbReference>
<evidence type="ECO:0000256" key="1">
    <source>
        <dbReference type="SAM" id="Coils"/>
    </source>
</evidence>
<organism evidence="3 4">
    <name type="scientific">Wansuia hejianensis</name>
    <dbReference type="NCBI Taxonomy" id="2763667"/>
    <lineage>
        <taxon>Bacteria</taxon>
        <taxon>Bacillati</taxon>
        <taxon>Bacillota</taxon>
        <taxon>Clostridia</taxon>
        <taxon>Lachnospirales</taxon>
        <taxon>Lachnospiraceae</taxon>
        <taxon>Wansuia</taxon>
    </lineage>
</organism>
<dbReference type="KEGG" id="whj:H9Q79_13675"/>
<keyword evidence="4" id="KW-1185">Reference proteome</keyword>
<dbReference type="SUPFAM" id="SSF55073">
    <property type="entry name" value="Nucleotide cyclase"/>
    <property type="match status" value="1"/>
</dbReference>